<sequence>MVRLFPSVVRAGLALVLALATLTVYAQELVSVRVPTANLRAGPGTASEVRWQLRQGYPLLVLQRQGDWLQVRDFEGDEGWIAARLTDTRRHHVVRVRVLNLRSGPGLEWQVVGHARYGDVLATVRRQGDWVQLRAPSGSGTVWAASDHLWGW</sequence>
<gene>
    <name evidence="2" type="ORF">Tchar_01586</name>
</gene>
<reference evidence="2 3" key="1">
    <citation type="submission" date="2019-07" db="EMBL/GenBank/DDBJ databases">
        <title>Tepidimonas charontis SPSP-6 draft genome.</title>
        <authorList>
            <person name="Da Costa M.S."/>
            <person name="Froufe H.J.C."/>
            <person name="Egas C."/>
            <person name="Albuquerque L."/>
        </authorList>
    </citation>
    <scope>NUCLEOTIDE SEQUENCE [LARGE SCALE GENOMIC DNA]</scope>
    <source>
        <strain evidence="2 3">SPSP-6</strain>
    </source>
</reference>
<dbReference type="Proteomes" id="UP000318294">
    <property type="component" value="Unassembled WGS sequence"/>
</dbReference>
<dbReference type="InterPro" id="IPR052354">
    <property type="entry name" value="Cell_Wall_Dynamics_Protein"/>
</dbReference>
<accession>A0A554XDL9</accession>
<dbReference type="AlphaFoldDB" id="A0A554XDL9"/>
<comment type="caution">
    <text evidence="2">The sequence shown here is derived from an EMBL/GenBank/DDBJ whole genome shotgun (WGS) entry which is preliminary data.</text>
</comment>
<dbReference type="InterPro" id="IPR010466">
    <property type="entry name" value="DUF1058"/>
</dbReference>
<dbReference type="Pfam" id="PF08239">
    <property type="entry name" value="SH3_3"/>
    <property type="match status" value="1"/>
</dbReference>
<evidence type="ECO:0000313" key="2">
    <source>
        <dbReference type="EMBL" id="TSE33923.1"/>
    </source>
</evidence>
<evidence type="ECO:0000313" key="3">
    <source>
        <dbReference type="Proteomes" id="UP000318294"/>
    </source>
</evidence>
<dbReference type="SMART" id="SM00287">
    <property type="entry name" value="SH3b"/>
    <property type="match status" value="2"/>
</dbReference>
<dbReference type="InterPro" id="IPR003646">
    <property type="entry name" value="SH3-like_bac-type"/>
</dbReference>
<dbReference type="Gene3D" id="2.30.30.40">
    <property type="entry name" value="SH3 Domains"/>
    <property type="match status" value="2"/>
</dbReference>
<name>A0A554XDL9_9BURK</name>
<dbReference type="EMBL" id="VJON01000023">
    <property type="protein sequence ID" value="TSE33923.1"/>
    <property type="molecule type" value="Genomic_DNA"/>
</dbReference>
<dbReference type="RefSeq" id="WP_161595482.1">
    <property type="nucleotide sequence ID" value="NZ_VJON01000023.1"/>
</dbReference>
<protein>
    <recommendedName>
        <fullName evidence="1">SH3b domain-containing protein</fullName>
    </recommendedName>
</protein>
<dbReference type="PANTHER" id="PTHR34408">
    <property type="entry name" value="FAMILY PROTEIN, PUTATIVE-RELATED"/>
    <property type="match status" value="1"/>
</dbReference>
<proteinExistence type="predicted"/>
<evidence type="ECO:0000259" key="1">
    <source>
        <dbReference type="PROSITE" id="PS51781"/>
    </source>
</evidence>
<dbReference type="Pfam" id="PF06347">
    <property type="entry name" value="SH3_4"/>
    <property type="match status" value="1"/>
</dbReference>
<organism evidence="2 3">
    <name type="scientific">Tepidimonas charontis</name>
    <dbReference type="NCBI Taxonomy" id="2267262"/>
    <lineage>
        <taxon>Bacteria</taxon>
        <taxon>Pseudomonadati</taxon>
        <taxon>Pseudomonadota</taxon>
        <taxon>Betaproteobacteria</taxon>
        <taxon>Burkholderiales</taxon>
        <taxon>Tepidimonas</taxon>
    </lineage>
</organism>
<keyword evidence="3" id="KW-1185">Reference proteome</keyword>
<dbReference type="OrthoDB" id="5297720at2"/>
<dbReference type="PROSITE" id="PS51781">
    <property type="entry name" value="SH3B"/>
    <property type="match status" value="1"/>
</dbReference>
<dbReference type="PANTHER" id="PTHR34408:SF1">
    <property type="entry name" value="GLYCOSYL HYDROLASE FAMILY 19 DOMAIN-CONTAINING PROTEIN HI_1415"/>
    <property type="match status" value="1"/>
</dbReference>
<feature type="domain" description="SH3b" evidence="1">
    <location>
        <begin position="27"/>
        <end position="89"/>
    </location>
</feature>